<evidence type="ECO:0000313" key="2">
    <source>
        <dbReference type="Proteomes" id="UP001501747"/>
    </source>
</evidence>
<sequence>MTSRVEAVLSAVLDNHMRYARSSEEITALVRQAVDVVHPDWPTLLYLWDRPCTSEEDDGEEGYPGHQLKVSTDPANGWGALHFITENPDAVQAWETLNPEPSDAAPELLFDAAADSVFGREAALPIETIRVAVTEFVATGQRPESVRWQPSMRV</sequence>
<reference evidence="2" key="1">
    <citation type="journal article" date="2019" name="Int. J. Syst. Evol. Microbiol.">
        <title>The Global Catalogue of Microorganisms (GCM) 10K type strain sequencing project: providing services to taxonomists for standard genome sequencing and annotation.</title>
        <authorList>
            <consortium name="The Broad Institute Genomics Platform"/>
            <consortium name="The Broad Institute Genome Sequencing Center for Infectious Disease"/>
            <person name="Wu L."/>
            <person name="Ma J."/>
        </authorList>
    </citation>
    <scope>NUCLEOTIDE SEQUENCE [LARGE SCALE GENOMIC DNA]</scope>
    <source>
        <strain evidence="2">JCM 17342</strain>
    </source>
</reference>
<dbReference type="Proteomes" id="UP001501747">
    <property type="component" value="Unassembled WGS sequence"/>
</dbReference>
<evidence type="ECO:0000313" key="1">
    <source>
        <dbReference type="EMBL" id="GAA4013113.1"/>
    </source>
</evidence>
<dbReference type="RefSeq" id="WP_344876892.1">
    <property type="nucleotide sequence ID" value="NZ_BAABAL010000016.1"/>
</dbReference>
<keyword evidence="2" id="KW-1185">Reference proteome</keyword>
<comment type="caution">
    <text evidence="1">The sequence shown here is derived from an EMBL/GenBank/DDBJ whole genome shotgun (WGS) entry which is preliminary data.</text>
</comment>
<dbReference type="Pfam" id="PF14430">
    <property type="entry name" value="Imm1"/>
    <property type="match status" value="1"/>
</dbReference>
<protein>
    <recommendedName>
        <fullName evidence="3">Immunity protein Imm1</fullName>
    </recommendedName>
</protein>
<dbReference type="InterPro" id="IPR025680">
    <property type="entry name" value="DddI"/>
</dbReference>
<proteinExistence type="predicted"/>
<evidence type="ECO:0008006" key="3">
    <source>
        <dbReference type="Google" id="ProtNLM"/>
    </source>
</evidence>
<name>A0ABP7SKN4_9PSEU</name>
<gene>
    <name evidence="1" type="ORF">GCM10022247_39680</name>
</gene>
<organism evidence="1 2">
    <name type="scientific">Allokutzneria multivorans</name>
    <dbReference type="NCBI Taxonomy" id="1142134"/>
    <lineage>
        <taxon>Bacteria</taxon>
        <taxon>Bacillati</taxon>
        <taxon>Actinomycetota</taxon>
        <taxon>Actinomycetes</taxon>
        <taxon>Pseudonocardiales</taxon>
        <taxon>Pseudonocardiaceae</taxon>
        <taxon>Allokutzneria</taxon>
    </lineage>
</organism>
<accession>A0ABP7SKN4</accession>
<dbReference type="EMBL" id="BAABAL010000016">
    <property type="protein sequence ID" value="GAA4013113.1"/>
    <property type="molecule type" value="Genomic_DNA"/>
</dbReference>